<dbReference type="PANTHER" id="PTHR43706:SF13">
    <property type="entry name" value="NADH DEHYDROGENASE-RELATED"/>
    <property type="match status" value="1"/>
</dbReference>
<feature type="domain" description="FAD/NAD(P)-binding" evidence="6">
    <location>
        <begin position="65"/>
        <end position="385"/>
    </location>
</feature>
<accession>A0A9Q1CG39</accession>
<dbReference type="OrthoDB" id="3244603at2759"/>
<name>A0A9Q1CG39_HOLLE</name>
<comment type="caution">
    <text evidence="8">The sequence shown here is derived from an EMBL/GenBank/DDBJ whole genome shotgun (WGS) entry which is preliminary data.</text>
</comment>
<dbReference type="GO" id="GO:0003954">
    <property type="term" value="F:NADH dehydrogenase activity"/>
    <property type="evidence" value="ECO:0007669"/>
    <property type="project" value="InterPro"/>
</dbReference>
<protein>
    <submittedName>
        <fullName evidence="8">NADH dehydrogenase</fullName>
    </submittedName>
</protein>
<keyword evidence="2" id="KW-0285">Flavoprotein</keyword>
<dbReference type="Proteomes" id="UP001152320">
    <property type="component" value="Chromosome 4"/>
</dbReference>
<dbReference type="Pfam" id="PF22366">
    <property type="entry name" value="NDH2_C"/>
    <property type="match status" value="1"/>
</dbReference>
<dbReference type="InterPro" id="IPR036188">
    <property type="entry name" value="FAD/NAD-bd_sf"/>
</dbReference>
<dbReference type="SUPFAM" id="SSF51905">
    <property type="entry name" value="FAD/NAD(P)-binding domain"/>
    <property type="match status" value="2"/>
</dbReference>
<keyword evidence="9" id="KW-1185">Reference proteome</keyword>
<evidence type="ECO:0000259" key="7">
    <source>
        <dbReference type="Pfam" id="PF22366"/>
    </source>
</evidence>
<dbReference type="InterPro" id="IPR023753">
    <property type="entry name" value="FAD/NAD-binding_dom"/>
</dbReference>
<dbReference type="Pfam" id="PF07992">
    <property type="entry name" value="Pyr_redox_2"/>
    <property type="match status" value="1"/>
</dbReference>
<sequence length="469" mass="52556">MLGKGSILVRLCKARSFYVYMQQFDSNPVVYTSFCTRKSVRLLVTEPSKQHYTTEDGTSSRRPILVILGTGWGSYSVLKTIDKKRFDVIVVSPRNHFLFTPLLCSTTVGTLEFRSIIEPVRNTGFRNPSHFHQAEAIKLNPKDQTITCRSTLENSKVYDISYDKLVIGVGALSNTFNVPGVKEHAFFLKEISDARAIRNRILSNFELALQPGTCLSEKKRLLHIVIVGGGPTGVEFGAELYDFVKQDVSRLFKEEQLLVRVSLIEGRKILSAFNQRLQQYAEKKIKARGQMELIQSNVTDVKADSVVLQDGSVLPCGLVVWSTGLAPRPFTQSLDVPKTNAGQILTDSTLRVKGDTSGNIFALGDCADIEGQGLPCTAQVAERQGRYLAQCLSKDDFSQPFEYRSMGMLAYVGDYKAVSDTPALKTQGFNSWVLWRSAYLTRLGSWRLRMQVPIDWTKTLLFGRDISRF</sequence>
<dbReference type="PANTHER" id="PTHR43706">
    <property type="entry name" value="NADH DEHYDROGENASE"/>
    <property type="match status" value="1"/>
</dbReference>
<evidence type="ECO:0000313" key="9">
    <source>
        <dbReference type="Proteomes" id="UP001152320"/>
    </source>
</evidence>
<evidence type="ECO:0000259" key="6">
    <source>
        <dbReference type="Pfam" id="PF07992"/>
    </source>
</evidence>
<evidence type="ECO:0000256" key="4">
    <source>
        <dbReference type="ARBA" id="ARBA00023002"/>
    </source>
</evidence>
<gene>
    <name evidence="8" type="ORF">HOLleu_11394</name>
</gene>
<feature type="domain" description="External alternative NADH-ubiquinone oxidoreductase-like C-terminal" evidence="7">
    <location>
        <begin position="407"/>
        <end position="465"/>
    </location>
</feature>
<evidence type="ECO:0000313" key="8">
    <source>
        <dbReference type="EMBL" id="KAJ8044045.1"/>
    </source>
</evidence>
<evidence type="ECO:0000256" key="2">
    <source>
        <dbReference type="ARBA" id="ARBA00022630"/>
    </source>
</evidence>
<evidence type="ECO:0000256" key="3">
    <source>
        <dbReference type="ARBA" id="ARBA00022827"/>
    </source>
</evidence>
<dbReference type="AlphaFoldDB" id="A0A9Q1CG39"/>
<proteinExistence type="inferred from homology"/>
<dbReference type="GO" id="GO:0005739">
    <property type="term" value="C:mitochondrion"/>
    <property type="evidence" value="ECO:0007669"/>
    <property type="project" value="TreeGrafter"/>
</dbReference>
<dbReference type="InterPro" id="IPR045024">
    <property type="entry name" value="NDH-2"/>
</dbReference>
<keyword evidence="4" id="KW-0560">Oxidoreductase</keyword>
<evidence type="ECO:0000256" key="5">
    <source>
        <dbReference type="ARBA" id="ARBA00023027"/>
    </source>
</evidence>
<dbReference type="Gene3D" id="3.50.50.100">
    <property type="match status" value="1"/>
</dbReference>
<dbReference type="InterPro" id="IPR054585">
    <property type="entry name" value="NDH2-like_C"/>
</dbReference>
<keyword evidence="5" id="KW-0520">NAD</keyword>
<reference evidence="8" key="1">
    <citation type="submission" date="2021-10" db="EMBL/GenBank/DDBJ databases">
        <title>Tropical sea cucumber genome reveals ecological adaptation and Cuvierian tubules defense mechanism.</title>
        <authorList>
            <person name="Chen T."/>
        </authorList>
    </citation>
    <scope>NUCLEOTIDE SEQUENCE</scope>
    <source>
        <strain evidence="8">Nanhai2018</strain>
        <tissue evidence="8">Muscle</tissue>
    </source>
</reference>
<keyword evidence="3" id="KW-0274">FAD</keyword>
<dbReference type="PRINTS" id="PR00368">
    <property type="entry name" value="FADPNR"/>
</dbReference>
<evidence type="ECO:0000256" key="1">
    <source>
        <dbReference type="ARBA" id="ARBA00005272"/>
    </source>
</evidence>
<comment type="similarity">
    <text evidence="1">Belongs to the NADH dehydrogenase family.</text>
</comment>
<dbReference type="EMBL" id="JAIZAY010000004">
    <property type="protein sequence ID" value="KAJ8044045.1"/>
    <property type="molecule type" value="Genomic_DNA"/>
</dbReference>
<organism evidence="8 9">
    <name type="scientific">Holothuria leucospilota</name>
    <name type="common">Black long sea cucumber</name>
    <name type="synonym">Mertensiothuria leucospilota</name>
    <dbReference type="NCBI Taxonomy" id="206669"/>
    <lineage>
        <taxon>Eukaryota</taxon>
        <taxon>Metazoa</taxon>
        <taxon>Echinodermata</taxon>
        <taxon>Eleutherozoa</taxon>
        <taxon>Echinozoa</taxon>
        <taxon>Holothuroidea</taxon>
        <taxon>Aspidochirotacea</taxon>
        <taxon>Aspidochirotida</taxon>
        <taxon>Holothuriidae</taxon>
        <taxon>Holothuria</taxon>
    </lineage>
</organism>